<dbReference type="SUPFAM" id="SSF53681">
    <property type="entry name" value="Aspartate/glutamate racemase"/>
    <property type="match status" value="2"/>
</dbReference>
<keyword evidence="2 3" id="KW-0413">Isomerase</keyword>
<dbReference type="InterPro" id="IPR001920">
    <property type="entry name" value="Asp/Glu_race"/>
</dbReference>
<gene>
    <name evidence="4" type="ORF">DLJ48_03595</name>
    <name evidence="3" type="ORF">EVC35_03430</name>
</gene>
<dbReference type="AlphaFoldDB" id="A0AAJ1R8F3"/>
<evidence type="ECO:0000256" key="2">
    <source>
        <dbReference type="ARBA" id="ARBA00023235"/>
    </source>
</evidence>
<protein>
    <submittedName>
        <fullName evidence="3">Amino acid racemase</fullName>
        <ecNumber evidence="3">5.1.1.-</ecNumber>
    </submittedName>
    <submittedName>
        <fullName evidence="4">Aspartate/glutamate racemase family protein</fullName>
    </submittedName>
</protein>
<dbReference type="PANTHER" id="PTHR21198">
    <property type="entry name" value="GLUTAMATE RACEMASE"/>
    <property type="match status" value="1"/>
</dbReference>
<reference evidence="3" key="2">
    <citation type="submission" date="2019-01" db="EMBL/GenBank/DDBJ databases">
        <title>Oenococcus sicerae UCMA17102.</title>
        <authorList>
            <person name="Cousin F.J."/>
            <person name="Le Guellec R."/>
            <person name="Cretenet M."/>
        </authorList>
    </citation>
    <scope>NUCLEOTIDE SEQUENCE</scope>
    <source>
        <strain evidence="3">UCMA17102</strain>
    </source>
</reference>
<evidence type="ECO:0000313" key="3">
    <source>
        <dbReference type="EMBL" id="MDN6900059.1"/>
    </source>
</evidence>
<evidence type="ECO:0000256" key="1">
    <source>
        <dbReference type="ARBA" id="ARBA00007847"/>
    </source>
</evidence>
<evidence type="ECO:0000313" key="5">
    <source>
        <dbReference type="Proteomes" id="UP000286907"/>
    </source>
</evidence>
<evidence type="ECO:0000313" key="4">
    <source>
        <dbReference type="EMBL" id="QAS69668.1"/>
    </source>
</evidence>
<dbReference type="Proteomes" id="UP000286907">
    <property type="component" value="Chromosome"/>
</dbReference>
<dbReference type="EC" id="5.1.1.-" evidence="3"/>
<dbReference type="NCBIfam" id="TIGR00035">
    <property type="entry name" value="asp_race"/>
    <property type="match status" value="1"/>
</dbReference>
<dbReference type="Proteomes" id="UP001167919">
    <property type="component" value="Unassembled WGS sequence"/>
</dbReference>
<dbReference type="RefSeq" id="WP_128685982.1">
    <property type="nucleotide sequence ID" value="NZ_CP029684.2"/>
</dbReference>
<sequence>MKDFFAILGGMGTKATESFIKTLNTLTPAKKDQDYLNYIVFHHAEIPDRTNYILDHSQADPWPYLKEDILQINQLGAKFVLITCNTAHYFLPELKKLAMMPILDMPKLATKRAITTRPNQKNLRIGILATSGTIQTNIYQKCIHELGQTAVIPDQDWQNKIMTLIYAEIKQEDKVNPAHYHDLITYMLKDHSCDAVILGCTELSVAQERAPYQSAKVIDAQRVLAEKTILMAK</sequence>
<dbReference type="InterPro" id="IPR004380">
    <property type="entry name" value="Asp_race"/>
</dbReference>
<dbReference type="Pfam" id="PF01177">
    <property type="entry name" value="Asp_Glu_race"/>
    <property type="match status" value="1"/>
</dbReference>
<dbReference type="EMBL" id="CP029684">
    <property type="protein sequence ID" value="QAS69668.1"/>
    <property type="molecule type" value="Genomic_DNA"/>
</dbReference>
<proteinExistence type="inferred from homology"/>
<reference evidence="4" key="3">
    <citation type="submission" date="2020-01" db="EMBL/GenBank/DDBJ databases">
        <authorList>
            <person name="Cousin F.J."/>
            <person name="Le Guellec R."/>
            <person name="Cretenet M."/>
        </authorList>
    </citation>
    <scope>NUCLEOTIDE SEQUENCE</scope>
    <source>
        <strain evidence="4">UCMA 15228</strain>
    </source>
</reference>
<dbReference type="GO" id="GO:0047661">
    <property type="term" value="F:amino-acid racemase activity"/>
    <property type="evidence" value="ECO:0007669"/>
    <property type="project" value="InterPro"/>
</dbReference>
<organism evidence="3 6">
    <name type="scientific">Oenococcus sicerae</name>
    <dbReference type="NCBI Taxonomy" id="2203724"/>
    <lineage>
        <taxon>Bacteria</taxon>
        <taxon>Bacillati</taxon>
        <taxon>Bacillota</taxon>
        <taxon>Bacilli</taxon>
        <taxon>Lactobacillales</taxon>
        <taxon>Lactobacillaceae</taxon>
        <taxon>Oenococcus</taxon>
    </lineage>
</organism>
<keyword evidence="5" id="KW-1185">Reference proteome</keyword>
<comment type="similarity">
    <text evidence="1">Belongs to the aspartate/glutamate racemases family.</text>
</comment>
<dbReference type="PANTHER" id="PTHR21198:SF7">
    <property type="entry name" value="ASPARTATE-GLUTAMATE RACEMASE FAMILY"/>
    <property type="match status" value="1"/>
</dbReference>
<dbReference type="EMBL" id="SDWY01000002">
    <property type="protein sequence ID" value="MDN6900059.1"/>
    <property type="molecule type" value="Genomic_DNA"/>
</dbReference>
<name>A0AAJ1R8F3_9LACO</name>
<reference evidence="4 5" key="1">
    <citation type="journal article" date="2019" name="Syst. Appl. Microbiol.">
        <title>Oenococcus sicerae sp. nov., isolated from French cider.</title>
        <authorList>
            <person name="Cousin F.J."/>
            <person name="Le Guellec R."/>
            <person name="Chagnot C."/>
            <person name="Goux D."/>
            <person name="Dalmasso M."/>
            <person name="Laplace J.M."/>
            <person name="Cretenet M."/>
        </authorList>
    </citation>
    <scope>NUCLEOTIDE SEQUENCE [LARGE SCALE GENOMIC DNA]</scope>
    <source>
        <strain evidence="4 5">UCMA 15228</strain>
    </source>
</reference>
<dbReference type="Gene3D" id="3.40.50.1860">
    <property type="match status" value="2"/>
</dbReference>
<evidence type="ECO:0000313" key="6">
    <source>
        <dbReference type="Proteomes" id="UP001167919"/>
    </source>
</evidence>
<accession>A0AAJ1R8F3</accession>
<dbReference type="InterPro" id="IPR015942">
    <property type="entry name" value="Asp/Glu/hydantoin_racemase"/>
</dbReference>